<evidence type="ECO:0000313" key="4">
    <source>
        <dbReference type="Proteomes" id="UP000005324"/>
    </source>
</evidence>
<dbReference type="Proteomes" id="UP000005324">
    <property type="component" value="Unassembled WGS sequence"/>
</dbReference>
<feature type="signal peptide" evidence="1">
    <location>
        <begin position="1"/>
        <end position="21"/>
    </location>
</feature>
<dbReference type="RefSeq" id="WP_007005172.1">
    <property type="nucleotide sequence ID" value="NZ_GG770781.1"/>
</dbReference>
<comment type="caution">
    <text evidence="3">The sequence shown here is derived from an EMBL/GenBank/DDBJ whole genome shotgun (WGS) entry which is preliminary data.</text>
</comment>
<dbReference type="AlphaFoldDB" id="D5RJR3"/>
<dbReference type="OrthoDB" id="7274449at2"/>
<evidence type="ECO:0000313" key="3">
    <source>
        <dbReference type="EMBL" id="EFH12466.1"/>
    </source>
</evidence>
<proteinExistence type="predicted"/>
<dbReference type="InterPro" id="IPR011033">
    <property type="entry name" value="PRC_barrel-like_sf"/>
</dbReference>
<organism evidence="3 4">
    <name type="scientific">Pseudoroseomonas cervicalis ATCC 49957</name>
    <dbReference type="NCBI Taxonomy" id="525371"/>
    <lineage>
        <taxon>Bacteria</taxon>
        <taxon>Pseudomonadati</taxon>
        <taxon>Pseudomonadota</taxon>
        <taxon>Alphaproteobacteria</taxon>
        <taxon>Acetobacterales</taxon>
        <taxon>Roseomonadaceae</taxon>
        <taxon>Roseomonas</taxon>
    </lineage>
</organism>
<feature type="domain" description="PRC-barrel" evidence="2">
    <location>
        <begin position="33"/>
        <end position="102"/>
    </location>
</feature>
<evidence type="ECO:0000256" key="1">
    <source>
        <dbReference type="SAM" id="SignalP"/>
    </source>
</evidence>
<name>D5RJR3_9PROT</name>
<dbReference type="SUPFAM" id="SSF50346">
    <property type="entry name" value="PRC-barrel domain"/>
    <property type="match status" value="1"/>
</dbReference>
<evidence type="ECO:0000259" key="2">
    <source>
        <dbReference type="Pfam" id="PF05239"/>
    </source>
</evidence>
<keyword evidence="4" id="KW-1185">Reference proteome</keyword>
<dbReference type="Pfam" id="PF05239">
    <property type="entry name" value="PRC"/>
    <property type="match status" value="1"/>
</dbReference>
<feature type="chain" id="PRO_5003075976" evidence="1">
    <location>
        <begin position="22"/>
        <end position="118"/>
    </location>
</feature>
<dbReference type="InterPro" id="IPR027275">
    <property type="entry name" value="PRC-brl_dom"/>
</dbReference>
<dbReference type="HOGENOM" id="CLU_091638_3_0_5"/>
<dbReference type="Gene3D" id="2.30.30.240">
    <property type="entry name" value="PRC-barrel domain"/>
    <property type="match status" value="1"/>
</dbReference>
<gene>
    <name evidence="3" type="ORF">HMPREF0731_1323</name>
</gene>
<dbReference type="PANTHER" id="PTHR36505:SF1">
    <property type="entry name" value="BLR1072 PROTEIN"/>
    <property type="match status" value="1"/>
</dbReference>
<reference evidence="3 4" key="1">
    <citation type="submission" date="2010-04" db="EMBL/GenBank/DDBJ databases">
        <authorList>
            <person name="Qin X."/>
            <person name="Bachman B."/>
            <person name="Battles P."/>
            <person name="Bell A."/>
            <person name="Bess C."/>
            <person name="Bickham C."/>
            <person name="Chaboub L."/>
            <person name="Chen D."/>
            <person name="Coyle M."/>
            <person name="Deiros D.R."/>
            <person name="Dinh H."/>
            <person name="Forbes L."/>
            <person name="Fowler G."/>
            <person name="Francisco L."/>
            <person name="Fu Q."/>
            <person name="Gubbala S."/>
            <person name="Hale W."/>
            <person name="Han Y."/>
            <person name="Hemphill L."/>
            <person name="Highlander S.K."/>
            <person name="Hirani K."/>
            <person name="Hogues M."/>
            <person name="Jackson L."/>
            <person name="Jakkamsetti A."/>
            <person name="Javaid M."/>
            <person name="Jiang H."/>
            <person name="Korchina V."/>
            <person name="Kovar C."/>
            <person name="Lara F."/>
            <person name="Lee S."/>
            <person name="Mata R."/>
            <person name="Mathew T."/>
            <person name="Moen C."/>
            <person name="Morales K."/>
            <person name="Munidasa M."/>
            <person name="Nazareth L."/>
            <person name="Ngo R."/>
            <person name="Nguyen L."/>
            <person name="Okwuonu G."/>
            <person name="Ongeri F."/>
            <person name="Patil S."/>
            <person name="Petrosino J."/>
            <person name="Pham C."/>
            <person name="Pham P."/>
            <person name="Pu L.-L."/>
            <person name="Puazo M."/>
            <person name="Raj R."/>
            <person name="Reid J."/>
            <person name="Rouhana J."/>
            <person name="Saada N."/>
            <person name="Shang Y."/>
            <person name="Simmons D."/>
            <person name="Thornton R."/>
            <person name="Warren J."/>
            <person name="Weissenberger G."/>
            <person name="Zhang J."/>
            <person name="Zhang L."/>
            <person name="Zhou C."/>
            <person name="Zhu D."/>
            <person name="Muzny D."/>
            <person name="Worley K."/>
            <person name="Gibbs R."/>
        </authorList>
    </citation>
    <scope>NUCLEOTIDE SEQUENCE [LARGE SCALE GENOMIC DNA]</scope>
    <source>
        <strain evidence="3 4">ATCC 49957</strain>
    </source>
</reference>
<accession>D5RJR3</accession>
<keyword evidence="1" id="KW-0732">Signal</keyword>
<dbReference type="PANTHER" id="PTHR36505">
    <property type="entry name" value="BLR1072 PROTEIN"/>
    <property type="match status" value="1"/>
</dbReference>
<sequence length="118" mass="13023">MRNPLILAGTALMLMSAPVLAQTPTQIEANQRSVKTLTDRDVYSSDNVEIGEIEDVVLDAQGRAVLAIIEVEGRLGLREKYVAVPYDQVRVPAARNERVTVPMTEAQIKALPGFRYND</sequence>
<protein>
    <submittedName>
        <fullName evidence="3">PRC-barrel domain protein</fullName>
    </submittedName>
</protein>
<dbReference type="EMBL" id="ADVL01000217">
    <property type="protein sequence ID" value="EFH12466.1"/>
    <property type="molecule type" value="Genomic_DNA"/>
</dbReference>